<dbReference type="PROSITE" id="PS00211">
    <property type="entry name" value="ABC_TRANSPORTER_1"/>
    <property type="match status" value="1"/>
</dbReference>
<dbReference type="PROSITE" id="PS50929">
    <property type="entry name" value="ABC_TM1F"/>
    <property type="match status" value="1"/>
</dbReference>
<feature type="transmembrane region" description="Helical" evidence="9">
    <location>
        <begin position="177"/>
        <end position="196"/>
    </location>
</feature>
<dbReference type="InterPro" id="IPR003439">
    <property type="entry name" value="ABC_transporter-like_ATP-bd"/>
</dbReference>
<evidence type="ECO:0000313" key="12">
    <source>
        <dbReference type="EMBL" id="KGJ53489.1"/>
    </source>
</evidence>
<dbReference type="InterPro" id="IPR003593">
    <property type="entry name" value="AAA+_ATPase"/>
</dbReference>
<evidence type="ECO:0000313" key="13">
    <source>
        <dbReference type="EMBL" id="MCR0232046.1"/>
    </source>
</evidence>
<evidence type="ECO:0000256" key="6">
    <source>
        <dbReference type="ARBA" id="ARBA00022840"/>
    </source>
</evidence>
<dbReference type="Pfam" id="PF00005">
    <property type="entry name" value="ABC_tran"/>
    <property type="match status" value="1"/>
</dbReference>
<keyword evidence="7 9" id="KW-1133">Transmembrane helix</keyword>
<dbReference type="PANTHER" id="PTHR43394:SF1">
    <property type="entry name" value="ATP-BINDING CASSETTE SUB-FAMILY B MEMBER 10, MITOCHONDRIAL"/>
    <property type="match status" value="1"/>
</dbReference>
<dbReference type="Proteomes" id="UP000604383">
    <property type="component" value="Unassembled WGS sequence"/>
</dbReference>
<dbReference type="GO" id="GO:0005524">
    <property type="term" value="F:ATP binding"/>
    <property type="evidence" value="ECO:0007669"/>
    <property type="project" value="UniProtKB-KW"/>
</dbReference>
<reference evidence="13" key="3">
    <citation type="journal article" date="2022" name="Clin. Infect. Dis.">
        <title>Association between Clostridium innocuum and antibiotic-associated diarrhea in adults and children: A cross-sectional study and comparative genomics analysis.</title>
        <authorList>
            <person name="Cherny K.E."/>
            <person name="Muscat E.B."/>
            <person name="Balaji A."/>
            <person name="Mukherjee J."/>
            <person name="Ozer E.A."/>
            <person name="Angarone M.P."/>
            <person name="Hauser A.R."/>
            <person name="Sichel J.S."/>
            <person name="Amponsah E."/>
            <person name="Kociolek L.K."/>
        </authorList>
    </citation>
    <scope>NUCLEOTIDE SEQUENCE</scope>
    <source>
        <strain evidence="13">NU1-AC-029v</strain>
    </source>
</reference>
<comment type="subcellular location">
    <subcellularLocation>
        <location evidence="1">Cell membrane</location>
        <topology evidence="1">Multi-pass membrane protein</topology>
    </subcellularLocation>
</comment>
<dbReference type="EMBL" id="JAKTMA010000006">
    <property type="protein sequence ID" value="MCR0232046.1"/>
    <property type="molecule type" value="Genomic_DNA"/>
</dbReference>
<dbReference type="GO" id="GO:0016887">
    <property type="term" value="F:ATP hydrolysis activity"/>
    <property type="evidence" value="ECO:0007669"/>
    <property type="project" value="InterPro"/>
</dbReference>
<dbReference type="EMBL" id="WWTN01000005">
    <property type="protein sequence ID" value="MZH55002.1"/>
    <property type="molecule type" value="Genomic_DNA"/>
</dbReference>
<keyword evidence="4 9" id="KW-0812">Transmembrane</keyword>
<name>A0A099I6B1_CLOIN</name>
<dbReference type="RefSeq" id="WP_008819314.1">
    <property type="nucleotide sequence ID" value="NZ_AP025565.1"/>
</dbReference>
<dbReference type="InterPro" id="IPR036640">
    <property type="entry name" value="ABC1_TM_sf"/>
</dbReference>
<dbReference type="Proteomes" id="UP000030008">
    <property type="component" value="Unassembled WGS sequence"/>
</dbReference>
<reference evidence="12 15" key="1">
    <citation type="submission" date="2014-08" db="EMBL/GenBank/DDBJ databases">
        <title>Clostridium innocuum, an unnegligible vancomycin-resistant pathogen causing extra-intestinal infections.</title>
        <authorList>
            <person name="Feng Y."/>
            <person name="Chiu C.-H."/>
        </authorList>
    </citation>
    <scope>NUCLEOTIDE SEQUENCE [LARGE SCALE GENOMIC DNA]</scope>
    <source>
        <strain evidence="12 15">AN88</strain>
    </source>
</reference>
<evidence type="ECO:0000313" key="14">
    <source>
        <dbReference type="EMBL" id="MZH55002.1"/>
    </source>
</evidence>
<evidence type="ECO:0000256" key="9">
    <source>
        <dbReference type="SAM" id="Phobius"/>
    </source>
</evidence>
<feature type="transmembrane region" description="Helical" evidence="9">
    <location>
        <begin position="257"/>
        <end position="283"/>
    </location>
</feature>
<keyword evidence="8 9" id="KW-0472">Membrane</keyword>
<comment type="caution">
    <text evidence="12">The sequence shown here is derived from an EMBL/GenBank/DDBJ whole genome shotgun (WGS) entry which is preliminary data.</text>
</comment>
<dbReference type="PANTHER" id="PTHR43394">
    <property type="entry name" value="ATP-DEPENDENT PERMEASE MDL1, MITOCHONDRIAL"/>
    <property type="match status" value="1"/>
</dbReference>
<feature type="domain" description="ABC transmembrane type-1" evidence="11">
    <location>
        <begin position="26"/>
        <end position="320"/>
    </location>
</feature>
<dbReference type="SMART" id="SM00382">
    <property type="entry name" value="AAA"/>
    <property type="match status" value="1"/>
</dbReference>
<evidence type="ECO:0000256" key="2">
    <source>
        <dbReference type="ARBA" id="ARBA00022448"/>
    </source>
</evidence>
<dbReference type="FunFam" id="3.40.50.300:FF:000221">
    <property type="entry name" value="Multidrug ABC transporter ATP-binding protein"/>
    <property type="match status" value="1"/>
</dbReference>
<dbReference type="Proteomes" id="UP001203972">
    <property type="component" value="Unassembled WGS sequence"/>
</dbReference>
<keyword evidence="2" id="KW-0813">Transport</keyword>
<protein>
    <submittedName>
        <fullName evidence="13">ABC transporter ATP-binding protein/permease</fullName>
    </submittedName>
    <submittedName>
        <fullName evidence="12">ABC transporter permease</fullName>
    </submittedName>
    <submittedName>
        <fullName evidence="14">ATP-binding cassette domain-containing protein</fullName>
    </submittedName>
</protein>
<keyword evidence="6 13" id="KW-0067">ATP-binding</keyword>
<evidence type="ECO:0000256" key="3">
    <source>
        <dbReference type="ARBA" id="ARBA00022475"/>
    </source>
</evidence>
<keyword evidence="5" id="KW-0547">Nucleotide-binding</keyword>
<dbReference type="PROSITE" id="PS50893">
    <property type="entry name" value="ABC_TRANSPORTER_2"/>
    <property type="match status" value="1"/>
</dbReference>
<dbReference type="InterPro" id="IPR027417">
    <property type="entry name" value="P-loop_NTPase"/>
</dbReference>
<reference evidence="14" key="2">
    <citation type="journal article" date="2019" name="Nat. Med.">
        <title>A library of human gut bacterial isolates paired with longitudinal multiomics data enables mechanistic microbiome research.</title>
        <authorList>
            <person name="Poyet M."/>
            <person name="Groussin M."/>
            <person name="Gibbons S.M."/>
            <person name="Avila-Pacheco J."/>
            <person name="Jiang X."/>
            <person name="Kearney S.M."/>
            <person name="Perrotta A.R."/>
            <person name="Berdy B."/>
            <person name="Zhao S."/>
            <person name="Lieberman T.D."/>
            <person name="Swanson P.K."/>
            <person name="Smith M."/>
            <person name="Roesemann S."/>
            <person name="Alexander J.E."/>
            <person name="Rich S.A."/>
            <person name="Livny J."/>
            <person name="Vlamakis H."/>
            <person name="Clish C."/>
            <person name="Bullock K."/>
            <person name="Deik A."/>
            <person name="Scott J."/>
            <person name="Pierce K.A."/>
            <person name="Xavier R.J."/>
            <person name="Alm E.J."/>
        </authorList>
    </citation>
    <scope>NUCLEOTIDE SEQUENCE</scope>
    <source>
        <strain evidence="14">BIOML-A12</strain>
    </source>
</reference>
<proteinExistence type="predicted"/>
<evidence type="ECO:0000256" key="4">
    <source>
        <dbReference type="ARBA" id="ARBA00022692"/>
    </source>
</evidence>
<dbReference type="SUPFAM" id="SSF90123">
    <property type="entry name" value="ABC transporter transmembrane region"/>
    <property type="match status" value="1"/>
</dbReference>
<feature type="transmembrane region" description="Helical" evidence="9">
    <location>
        <begin position="21"/>
        <end position="43"/>
    </location>
</feature>
<dbReference type="GO" id="GO:0005886">
    <property type="term" value="C:plasma membrane"/>
    <property type="evidence" value="ECO:0007669"/>
    <property type="project" value="UniProtKB-SubCell"/>
</dbReference>
<accession>A0A099I6B1</accession>
<dbReference type="InterPro" id="IPR017871">
    <property type="entry name" value="ABC_transporter-like_CS"/>
</dbReference>
<dbReference type="Gene3D" id="3.40.50.300">
    <property type="entry name" value="P-loop containing nucleotide triphosphate hydrolases"/>
    <property type="match status" value="1"/>
</dbReference>
<dbReference type="AlphaFoldDB" id="A0A099I6B1"/>
<keyword evidence="3" id="KW-1003">Cell membrane</keyword>
<dbReference type="CDD" id="cd18542">
    <property type="entry name" value="ABC_6TM_YknU_like"/>
    <property type="match status" value="1"/>
</dbReference>
<evidence type="ECO:0000256" key="7">
    <source>
        <dbReference type="ARBA" id="ARBA00022989"/>
    </source>
</evidence>
<dbReference type="InterPro" id="IPR039421">
    <property type="entry name" value="Type_1_exporter"/>
</dbReference>
<dbReference type="EMBL" id="JQIF01000039">
    <property type="protein sequence ID" value="KGJ53489.1"/>
    <property type="molecule type" value="Genomic_DNA"/>
</dbReference>
<dbReference type="SUPFAM" id="SSF52540">
    <property type="entry name" value="P-loop containing nucleoside triphosphate hydrolases"/>
    <property type="match status" value="1"/>
</dbReference>
<evidence type="ECO:0000256" key="8">
    <source>
        <dbReference type="ARBA" id="ARBA00023136"/>
    </source>
</evidence>
<dbReference type="InterPro" id="IPR011527">
    <property type="entry name" value="ABC1_TM_dom"/>
</dbReference>
<feature type="transmembrane region" description="Helical" evidence="9">
    <location>
        <begin position="153"/>
        <end position="171"/>
    </location>
</feature>
<dbReference type="GO" id="GO:0015421">
    <property type="term" value="F:ABC-type oligopeptide transporter activity"/>
    <property type="evidence" value="ECO:0007669"/>
    <property type="project" value="TreeGrafter"/>
</dbReference>
<feature type="transmembrane region" description="Helical" evidence="9">
    <location>
        <begin position="73"/>
        <end position="92"/>
    </location>
</feature>
<sequence>MKKIRFVWRYVRPYRYQFVLILLDVAVYSLFMLAAPLIISWMIDNVIKGVPFDNAFLQQLVDMAGGMEALQSHLWIGSALVVGSYLMVAFAINRRSMHAGNVAETLALNVRNDLYDHLQKLPFSYHKSRDSGDLIQRSTSDIETVRRFLANQFSEMLFAILNVTLASLILFSRSVKLTLVSIALIPLILIASYVFFSKAKKIFLECDLAESSMTTVLQENLNAMRVVKAFHQEQHEIDKFEEANDAYRKKYFDLMHALALFWSGTDFLGQMQILVMIVFGIGMALQGELSVGTFFVFVMYESTIVWPLRQLGRILSDLGKVSVSITRIEEVLQEEAEDLESGLRPDISGNICFDHVSFRYEDGSRHTLHDLSFTIREGERIAIMGPTGSGKSSLVHLLSGIYDYDRGSITINGVELRDIAKSWLRRHVQIVLQEPFLFSKTIYENIHLSDHHAMKEDVVEAARMSCIHNDIEEFDQGYETMVGEKGVTLSGGQKQRVAIARSLLAKSPIMVFDDSLSALDMKTDAMIQEALQDIRYSMTMLMITHRVASAQNADRILVLEHGRLVQEGTHEELIKQDGLYRRIYEIQKEGGEAYGTAHHEGAGV</sequence>
<evidence type="ECO:0000256" key="5">
    <source>
        <dbReference type="ARBA" id="ARBA00022741"/>
    </source>
</evidence>
<organism evidence="12 15">
    <name type="scientific">Clostridium innocuum</name>
    <dbReference type="NCBI Taxonomy" id="1522"/>
    <lineage>
        <taxon>Bacteria</taxon>
        <taxon>Bacillati</taxon>
        <taxon>Bacillota</taxon>
        <taxon>Clostridia</taxon>
        <taxon>Eubacteriales</taxon>
        <taxon>Clostridiaceae</taxon>
        <taxon>Clostridium</taxon>
    </lineage>
</organism>
<dbReference type="Pfam" id="PF00664">
    <property type="entry name" value="ABC_membrane"/>
    <property type="match status" value="1"/>
</dbReference>
<evidence type="ECO:0000259" key="10">
    <source>
        <dbReference type="PROSITE" id="PS50893"/>
    </source>
</evidence>
<evidence type="ECO:0000259" key="11">
    <source>
        <dbReference type="PROSITE" id="PS50929"/>
    </source>
</evidence>
<gene>
    <name evidence="12" type="ORF">CIAN88_08690</name>
    <name evidence="14" type="ORF">GT664_04310</name>
    <name evidence="13" type="ORF">MKC95_04595</name>
</gene>
<evidence type="ECO:0000256" key="1">
    <source>
        <dbReference type="ARBA" id="ARBA00004651"/>
    </source>
</evidence>
<feature type="domain" description="ABC transporter" evidence="10">
    <location>
        <begin position="351"/>
        <end position="586"/>
    </location>
</feature>
<dbReference type="Gene3D" id="1.20.1560.10">
    <property type="entry name" value="ABC transporter type 1, transmembrane domain"/>
    <property type="match status" value="1"/>
</dbReference>
<evidence type="ECO:0000313" key="15">
    <source>
        <dbReference type="Proteomes" id="UP000030008"/>
    </source>
</evidence>